<protein>
    <recommendedName>
        <fullName evidence="5">HTH-type transcriptional regulator ArgP</fullName>
    </recommendedName>
</protein>
<dbReference type="Pfam" id="PF00126">
    <property type="entry name" value="HTH_1"/>
    <property type="match status" value="1"/>
</dbReference>
<keyword evidence="4 5" id="KW-0804">Transcription</keyword>
<dbReference type="PANTHER" id="PTHR30579">
    <property type="entry name" value="TRANSCRIPTIONAL REGULATOR"/>
    <property type="match status" value="1"/>
</dbReference>
<dbReference type="Gene3D" id="3.40.190.290">
    <property type="match status" value="1"/>
</dbReference>
<dbReference type="OrthoDB" id="3252676at2"/>
<dbReference type="RefSeq" id="WP_045955030.1">
    <property type="nucleotide sequence ID" value="NZ_JXXV01000014.1"/>
</dbReference>
<reference evidence="7 8" key="1">
    <citation type="journal article" date="2015" name="BMC Genomics">
        <title>Genome mining reveals unlocked bioactive potential of marine Gram-negative bacteria.</title>
        <authorList>
            <person name="Machado H."/>
            <person name="Sonnenschein E.C."/>
            <person name="Melchiorsen J."/>
            <person name="Gram L."/>
        </authorList>
    </citation>
    <scope>NUCLEOTIDE SEQUENCE [LARGE SCALE GENOMIC DNA]</scope>
    <source>
        <strain evidence="7 8">S2757</strain>
    </source>
</reference>
<dbReference type="FunFam" id="1.10.10.10:FF:000061">
    <property type="entry name" value="HTH-type transcriptional regulator ArgP"/>
    <property type="match status" value="1"/>
</dbReference>
<keyword evidence="2 5" id="KW-0805">Transcription regulation</keyword>
<dbReference type="InterPro" id="IPR036390">
    <property type="entry name" value="WH_DNA-bd_sf"/>
</dbReference>
<evidence type="ECO:0000256" key="1">
    <source>
        <dbReference type="ARBA" id="ARBA00009437"/>
    </source>
</evidence>
<evidence type="ECO:0000256" key="5">
    <source>
        <dbReference type="HAMAP-Rule" id="MF_00513"/>
    </source>
</evidence>
<gene>
    <name evidence="5" type="primary">argP</name>
    <name evidence="7" type="ORF">TW81_07155</name>
</gene>
<dbReference type="InterPro" id="IPR005119">
    <property type="entry name" value="LysR_subst-bd"/>
</dbReference>
<organism evidence="7 8">
    <name type="scientific">Vibrio galatheae</name>
    <dbReference type="NCBI Taxonomy" id="579748"/>
    <lineage>
        <taxon>Bacteria</taxon>
        <taxon>Pseudomonadati</taxon>
        <taxon>Pseudomonadota</taxon>
        <taxon>Gammaproteobacteria</taxon>
        <taxon>Vibrionales</taxon>
        <taxon>Vibrionaceae</taxon>
        <taxon>Vibrio</taxon>
    </lineage>
</organism>
<dbReference type="InterPro" id="IPR036388">
    <property type="entry name" value="WH-like_DNA-bd_sf"/>
</dbReference>
<dbReference type="STRING" id="579748.TW81_07155"/>
<dbReference type="Pfam" id="PF03466">
    <property type="entry name" value="LysR_substrate"/>
    <property type="match status" value="1"/>
</dbReference>
<evidence type="ECO:0000313" key="7">
    <source>
        <dbReference type="EMBL" id="KJY83549.1"/>
    </source>
</evidence>
<dbReference type="PATRIC" id="fig|579748.3.peg.1467"/>
<dbReference type="EMBL" id="JXXV01000014">
    <property type="protein sequence ID" value="KJY83549.1"/>
    <property type="molecule type" value="Genomic_DNA"/>
</dbReference>
<dbReference type="SUPFAM" id="SSF46785">
    <property type="entry name" value="Winged helix' DNA-binding domain"/>
    <property type="match status" value="1"/>
</dbReference>
<evidence type="ECO:0000256" key="2">
    <source>
        <dbReference type="ARBA" id="ARBA00023015"/>
    </source>
</evidence>
<comment type="caution">
    <text evidence="7">The sequence shown here is derived from an EMBL/GenBank/DDBJ whole genome shotgun (WGS) entry which is preliminary data.</text>
</comment>
<dbReference type="InterPro" id="IPR017685">
    <property type="entry name" value="ArgP"/>
</dbReference>
<dbReference type="GO" id="GO:0043565">
    <property type="term" value="F:sequence-specific DNA binding"/>
    <property type="evidence" value="ECO:0007669"/>
    <property type="project" value="UniProtKB-ARBA"/>
</dbReference>
<feature type="domain" description="HTH lysR-type" evidence="6">
    <location>
        <begin position="4"/>
        <end position="60"/>
    </location>
</feature>
<evidence type="ECO:0000256" key="4">
    <source>
        <dbReference type="ARBA" id="ARBA00023163"/>
    </source>
</evidence>
<evidence type="ECO:0000259" key="6">
    <source>
        <dbReference type="PROSITE" id="PS50931"/>
    </source>
</evidence>
<dbReference type="PROSITE" id="PS50931">
    <property type="entry name" value="HTH_LYSR"/>
    <property type="match status" value="1"/>
</dbReference>
<dbReference type="HAMAP" id="MF_00513">
    <property type="entry name" value="HTH_type_ArgP"/>
    <property type="match status" value="1"/>
</dbReference>
<dbReference type="GO" id="GO:0003700">
    <property type="term" value="F:DNA-binding transcription factor activity"/>
    <property type="evidence" value="ECO:0007669"/>
    <property type="project" value="UniProtKB-UniRule"/>
</dbReference>
<keyword evidence="8" id="KW-1185">Reference proteome</keyword>
<dbReference type="InterPro" id="IPR000847">
    <property type="entry name" value="LysR_HTH_N"/>
</dbReference>
<dbReference type="Proteomes" id="UP000033673">
    <property type="component" value="Unassembled WGS sequence"/>
</dbReference>
<keyword evidence="3 5" id="KW-0238">DNA-binding</keyword>
<evidence type="ECO:0000313" key="8">
    <source>
        <dbReference type="Proteomes" id="UP000033673"/>
    </source>
</evidence>
<sequence length="298" mass="33650">MRGLDYRWIEALEAVVKSGSFERAAQSLYVSQSAVSQRVKQLERFLAQPVLIREQPPKPTPIGQKLLGFYQRVQLLESELIPELSYSDEEKVQRVSIATNADSLATWLLPALAPVMKAHRVEFNFVVFPEARTLHKLKNGEVVGALSMEPKPMVGCEAPYLGRMDYVCVASPQFAKAYFSNGVNRAALLRAPAVSFDQYDLQHREFLTEHFNIDPDVIVHHHVASSEAFVNLALMGCAYCLIPKLQIEQELAAGQLVDLMPGFFMSFRIYWHHWQLETGLLQEVTQAITSYTADLLPK</sequence>
<dbReference type="AlphaFoldDB" id="A0A0F4NL23"/>
<dbReference type="SUPFAM" id="SSF53850">
    <property type="entry name" value="Periplasmic binding protein-like II"/>
    <property type="match status" value="1"/>
</dbReference>
<dbReference type="NCBIfam" id="TIGR03298">
    <property type="entry name" value="argP"/>
    <property type="match status" value="1"/>
</dbReference>
<dbReference type="InterPro" id="IPR050176">
    <property type="entry name" value="LTTR"/>
</dbReference>
<comment type="function">
    <text evidence="5">Controls the transcription of genes involved in arginine and lysine metabolism.</text>
</comment>
<dbReference type="NCBIfam" id="NF002964">
    <property type="entry name" value="PRK03635.1"/>
    <property type="match status" value="1"/>
</dbReference>
<comment type="similarity">
    <text evidence="1 5">Belongs to the LysR transcriptional regulatory family.</text>
</comment>
<dbReference type="CDD" id="cd08428">
    <property type="entry name" value="PBP2_IciA_ArgP"/>
    <property type="match status" value="1"/>
</dbReference>
<accession>A0A0F4NL23</accession>
<dbReference type="NCBIfam" id="NF009888">
    <property type="entry name" value="PRK13348.1"/>
    <property type="match status" value="1"/>
</dbReference>
<proteinExistence type="inferred from homology"/>
<dbReference type="InterPro" id="IPR023490">
    <property type="entry name" value="ArgP_gammaproteobact"/>
</dbReference>
<evidence type="ECO:0000256" key="3">
    <source>
        <dbReference type="ARBA" id="ARBA00023125"/>
    </source>
</evidence>
<dbReference type="PRINTS" id="PR00039">
    <property type="entry name" value="HTHLYSR"/>
</dbReference>
<comment type="subunit">
    <text evidence="5">Homodimer.</text>
</comment>
<name>A0A0F4NL23_9VIBR</name>
<dbReference type="Gene3D" id="1.10.10.10">
    <property type="entry name" value="Winged helix-like DNA-binding domain superfamily/Winged helix DNA-binding domain"/>
    <property type="match status" value="1"/>
</dbReference>
<dbReference type="PANTHER" id="PTHR30579:SF2">
    <property type="entry name" value="HTH-TYPE TRANSCRIPTIONAL REGULATOR ARGP"/>
    <property type="match status" value="1"/>
</dbReference>